<dbReference type="EMBL" id="FQVD01000012">
    <property type="protein sequence ID" value="SHF15680.1"/>
    <property type="molecule type" value="Genomic_DNA"/>
</dbReference>
<dbReference type="STRING" id="871325.SAMN05444349_11261"/>
<reference evidence="2 3" key="1">
    <citation type="submission" date="2016-11" db="EMBL/GenBank/DDBJ databases">
        <authorList>
            <person name="Jaros S."/>
            <person name="Januszkiewicz K."/>
            <person name="Wedrychowicz H."/>
        </authorList>
    </citation>
    <scope>NUCLEOTIDE SEQUENCE [LARGE SCALE GENOMIC DNA]</scope>
    <source>
        <strain evidence="2 3">DSM 26883</strain>
    </source>
</reference>
<evidence type="ECO:0000256" key="1">
    <source>
        <dbReference type="SAM" id="SignalP"/>
    </source>
</evidence>
<dbReference type="RefSeq" id="WP_025074609.1">
    <property type="nucleotide sequence ID" value="NZ_FQVD01000012.1"/>
</dbReference>
<evidence type="ECO:0000313" key="3">
    <source>
        <dbReference type="Proteomes" id="UP000184436"/>
    </source>
</evidence>
<dbReference type="Proteomes" id="UP000184436">
    <property type="component" value="Unassembled WGS sequence"/>
</dbReference>
<organism evidence="2 3">
    <name type="scientific">Bacteroides faecichinchillae</name>
    <dbReference type="NCBI Taxonomy" id="871325"/>
    <lineage>
        <taxon>Bacteria</taxon>
        <taxon>Pseudomonadati</taxon>
        <taxon>Bacteroidota</taxon>
        <taxon>Bacteroidia</taxon>
        <taxon>Bacteroidales</taxon>
        <taxon>Bacteroidaceae</taxon>
        <taxon>Bacteroides</taxon>
    </lineage>
</organism>
<feature type="chain" id="PRO_5009908579" evidence="1">
    <location>
        <begin position="22"/>
        <end position="115"/>
    </location>
</feature>
<evidence type="ECO:0000313" key="2">
    <source>
        <dbReference type="EMBL" id="SHF15680.1"/>
    </source>
</evidence>
<sequence length="115" mass="13464">MKKKSFLLLSLSFLTFAPLSAQRVNENYPFLSYWDFKFRNVPDSVDYRYNPKNNKLYLSGFDTDGKGTFYFAGGNPLSVFCFKGTTLQWRRKVSDTHTKCALFRLRGDSFYLVHD</sequence>
<keyword evidence="3" id="KW-1185">Reference proteome</keyword>
<name>A0A1M4ZCC0_9BACE</name>
<protein>
    <submittedName>
        <fullName evidence="2">Uncharacterized protein</fullName>
    </submittedName>
</protein>
<gene>
    <name evidence="2" type="ORF">SAMN05444349_11261</name>
</gene>
<feature type="signal peptide" evidence="1">
    <location>
        <begin position="1"/>
        <end position="21"/>
    </location>
</feature>
<keyword evidence="1" id="KW-0732">Signal</keyword>
<dbReference type="OrthoDB" id="1084158at2"/>
<proteinExistence type="predicted"/>
<dbReference type="AlphaFoldDB" id="A0A1M4ZCC0"/>
<accession>A0A1M4ZCC0</accession>